<accession>A0A073J5Q3</accession>
<evidence type="ECO:0000259" key="14">
    <source>
        <dbReference type="PROSITE" id="PS51449"/>
    </source>
</evidence>
<evidence type="ECO:0000259" key="13">
    <source>
        <dbReference type="PROSITE" id="PS50926"/>
    </source>
</evidence>
<keyword evidence="3" id="KW-0004">4Fe-4S</keyword>
<dbReference type="InterPro" id="IPR058240">
    <property type="entry name" value="rSAM_sf"/>
</dbReference>
<keyword evidence="4 16" id="KW-0808">Transferase</keyword>
<dbReference type="PROSITE" id="PS51918">
    <property type="entry name" value="RADICAL_SAM"/>
    <property type="match status" value="1"/>
</dbReference>
<evidence type="ECO:0000256" key="11">
    <source>
        <dbReference type="ARBA" id="ARBA00080698"/>
    </source>
</evidence>
<evidence type="ECO:0000256" key="3">
    <source>
        <dbReference type="ARBA" id="ARBA00022485"/>
    </source>
</evidence>
<dbReference type="SFLD" id="SFLDG01082">
    <property type="entry name" value="B12-binding_domain_containing"/>
    <property type="match status" value="1"/>
</dbReference>
<name>A0A073J5Q3_9BACT</name>
<feature type="domain" description="MTTase N-terminal" evidence="14">
    <location>
        <begin position="2"/>
        <end position="117"/>
    </location>
</feature>
<dbReference type="SFLD" id="SFLDS00029">
    <property type="entry name" value="Radical_SAM"/>
    <property type="match status" value="1"/>
</dbReference>
<reference evidence="16 17" key="1">
    <citation type="submission" date="2014-04" db="EMBL/GenBank/DDBJ databases">
        <title>Draft Genome Sequence of Synergistes jonesii.</title>
        <authorList>
            <person name="Coil D.A."/>
            <person name="Eisen J.A."/>
            <person name="Holland-Moritz H.E."/>
        </authorList>
    </citation>
    <scope>NUCLEOTIDE SEQUENCE [LARGE SCALE GENOMIC DNA]</scope>
    <source>
        <strain evidence="16 17">78-1</strain>
    </source>
</reference>
<dbReference type="PANTHER" id="PTHR43020:SF2">
    <property type="entry name" value="MITOCHONDRIAL TRNA METHYLTHIOTRANSFERASE CDK5RAP1"/>
    <property type="match status" value="1"/>
</dbReference>
<dbReference type="InterPro" id="IPR020612">
    <property type="entry name" value="Methylthiotransferase_CS"/>
</dbReference>
<keyword evidence="8" id="KW-0411">Iron-sulfur</keyword>
<comment type="function">
    <text evidence="2">Catalyzes the methylthiolation of N6-(dimethylallyl)adenosine (i(6)A), leading to the formation of 2-methylthio-N6-(dimethylallyl)adenosine (ms(2)i(6)A) at position 37 in tRNAs that read codons beginning with uridine.</text>
</comment>
<dbReference type="SMART" id="SM00729">
    <property type="entry name" value="Elp3"/>
    <property type="match status" value="1"/>
</dbReference>
<dbReference type="Pfam" id="PF04055">
    <property type="entry name" value="Radical_SAM"/>
    <property type="match status" value="1"/>
</dbReference>
<protein>
    <recommendedName>
        <fullName evidence="10">tRNA-2-methylthio-N(6)-dimethylallyladenosine synthase</fullName>
        <ecNumber evidence="9">2.8.4.3</ecNumber>
    </recommendedName>
    <alternativeName>
        <fullName evidence="12">(Dimethylallyl)adenosine tRNA methylthiotransferase MiaB</fullName>
    </alternativeName>
    <alternativeName>
        <fullName evidence="11">tRNA-i(6)A37 methylthiotransferase</fullName>
    </alternativeName>
</protein>
<evidence type="ECO:0000259" key="15">
    <source>
        <dbReference type="PROSITE" id="PS51918"/>
    </source>
</evidence>
<dbReference type="InterPro" id="IPR005839">
    <property type="entry name" value="Methylthiotransferase"/>
</dbReference>
<dbReference type="Pfam" id="PF01938">
    <property type="entry name" value="TRAM"/>
    <property type="match status" value="1"/>
</dbReference>
<feature type="domain" description="TRAM" evidence="13">
    <location>
        <begin position="375"/>
        <end position="437"/>
    </location>
</feature>
<dbReference type="AlphaFoldDB" id="A0A073J5Q3"/>
<dbReference type="GO" id="GO:0035597">
    <property type="term" value="F:tRNA-2-methylthio-N(6)-dimethylallyladenosine(37) synthase activity"/>
    <property type="evidence" value="ECO:0007669"/>
    <property type="project" value="UniProtKB-EC"/>
</dbReference>
<dbReference type="InterPro" id="IPR007197">
    <property type="entry name" value="rSAM"/>
</dbReference>
<dbReference type="FunFam" id="3.80.30.20:FF:000001">
    <property type="entry name" value="tRNA-2-methylthio-N(6)-dimethylallyladenosine synthase 2"/>
    <property type="match status" value="1"/>
</dbReference>
<dbReference type="PROSITE" id="PS50926">
    <property type="entry name" value="TRAM"/>
    <property type="match status" value="1"/>
</dbReference>
<evidence type="ECO:0000256" key="1">
    <source>
        <dbReference type="ARBA" id="ARBA00001966"/>
    </source>
</evidence>
<dbReference type="InterPro" id="IPR002792">
    <property type="entry name" value="TRAM_dom"/>
</dbReference>
<dbReference type="InterPro" id="IPR006463">
    <property type="entry name" value="MiaB_methiolase"/>
</dbReference>
<dbReference type="Proteomes" id="UP000027665">
    <property type="component" value="Unassembled WGS sequence"/>
</dbReference>
<dbReference type="PROSITE" id="PS01278">
    <property type="entry name" value="MTTASE_RADICAL"/>
    <property type="match status" value="1"/>
</dbReference>
<evidence type="ECO:0000313" key="16">
    <source>
        <dbReference type="EMBL" id="KEJ93027.1"/>
    </source>
</evidence>
<evidence type="ECO:0000256" key="12">
    <source>
        <dbReference type="ARBA" id="ARBA00081141"/>
    </source>
</evidence>
<dbReference type="eggNOG" id="COG0621">
    <property type="taxonomic scope" value="Bacteria"/>
</dbReference>
<dbReference type="GO" id="GO:0046872">
    <property type="term" value="F:metal ion binding"/>
    <property type="evidence" value="ECO:0007669"/>
    <property type="project" value="UniProtKB-KW"/>
</dbReference>
<comment type="caution">
    <text evidence="16">The sequence shown here is derived from an EMBL/GenBank/DDBJ whole genome shotgun (WGS) entry which is preliminary data.</text>
</comment>
<evidence type="ECO:0000256" key="10">
    <source>
        <dbReference type="ARBA" id="ARBA00068570"/>
    </source>
</evidence>
<dbReference type="SFLD" id="SFLDF00273">
    <property type="entry name" value="(dimethylallyl)adenosine_tRNA"/>
    <property type="match status" value="1"/>
</dbReference>
<keyword evidence="7" id="KW-0408">Iron</keyword>
<comment type="cofactor">
    <cofactor evidence="1">
        <name>[4Fe-4S] cluster</name>
        <dbReference type="ChEBI" id="CHEBI:49883"/>
    </cofactor>
</comment>
<dbReference type="InterPro" id="IPR038135">
    <property type="entry name" value="Methylthiotransferase_N_sf"/>
</dbReference>
<dbReference type="NCBIfam" id="TIGR00089">
    <property type="entry name" value="MiaB/RimO family radical SAM methylthiotransferase"/>
    <property type="match status" value="1"/>
</dbReference>
<dbReference type="PROSITE" id="PS51449">
    <property type="entry name" value="MTTASE_N"/>
    <property type="match status" value="1"/>
</dbReference>
<dbReference type="InterPro" id="IPR023404">
    <property type="entry name" value="rSAM_horseshoe"/>
</dbReference>
<dbReference type="Gene3D" id="3.40.50.12160">
    <property type="entry name" value="Methylthiotransferase, N-terminal domain"/>
    <property type="match status" value="1"/>
</dbReference>
<evidence type="ECO:0000256" key="4">
    <source>
        <dbReference type="ARBA" id="ARBA00022679"/>
    </source>
</evidence>
<keyword evidence="6" id="KW-0479">Metal-binding</keyword>
<evidence type="ECO:0000256" key="6">
    <source>
        <dbReference type="ARBA" id="ARBA00022723"/>
    </source>
</evidence>
<dbReference type="Pfam" id="PF00919">
    <property type="entry name" value="UPF0004"/>
    <property type="match status" value="1"/>
</dbReference>
<dbReference type="InterPro" id="IPR013848">
    <property type="entry name" value="Methylthiotransferase_N"/>
</dbReference>
<evidence type="ECO:0000256" key="5">
    <source>
        <dbReference type="ARBA" id="ARBA00022691"/>
    </source>
</evidence>
<dbReference type="STRING" id="2754.EH55_13615"/>
<dbReference type="FunFam" id="3.40.50.12160:FF:000003">
    <property type="entry name" value="CDK5 regulatory subunit-associated protein 1"/>
    <property type="match status" value="1"/>
</dbReference>
<evidence type="ECO:0000256" key="2">
    <source>
        <dbReference type="ARBA" id="ARBA00003234"/>
    </source>
</evidence>
<evidence type="ECO:0000256" key="7">
    <source>
        <dbReference type="ARBA" id="ARBA00023004"/>
    </source>
</evidence>
<dbReference type="GO" id="GO:0005829">
    <property type="term" value="C:cytosol"/>
    <property type="evidence" value="ECO:0007669"/>
    <property type="project" value="TreeGrafter"/>
</dbReference>
<dbReference type="EMBL" id="JMKI01000008">
    <property type="protein sequence ID" value="KEJ93027.1"/>
    <property type="molecule type" value="Genomic_DNA"/>
</dbReference>
<dbReference type="GO" id="GO:0051539">
    <property type="term" value="F:4 iron, 4 sulfur cluster binding"/>
    <property type="evidence" value="ECO:0007669"/>
    <property type="project" value="UniProtKB-KW"/>
</dbReference>
<dbReference type="SFLD" id="SFLDG01061">
    <property type="entry name" value="methylthiotransferase"/>
    <property type="match status" value="1"/>
</dbReference>
<dbReference type="OrthoDB" id="9805215at2"/>
<dbReference type="InterPro" id="IPR006638">
    <property type="entry name" value="Elp3/MiaA/NifB-like_rSAM"/>
</dbReference>
<dbReference type="SUPFAM" id="SSF102114">
    <property type="entry name" value="Radical SAM enzymes"/>
    <property type="match status" value="1"/>
</dbReference>
<evidence type="ECO:0000313" key="17">
    <source>
        <dbReference type="Proteomes" id="UP000027665"/>
    </source>
</evidence>
<keyword evidence="5" id="KW-0949">S-adenosyl-L-methionine</keyword>
<feature type="domain" description="Radical SAM core" evidence="15">
    <location>
        <begin position="142"/>
        <end position="372"/>
    </location>
</feature>
<sequence>MHRFAIRVFGCQMNSYDGDRLRTAMLHNGWEETSDADADVVILVTCSIREKAEQKAASEIGRYDSLYRRKRSPAVVLVGCMAQRIGRGVAKKFSCVRLVAGPRHLGLVPQAATELSPERPPRFFMDDDPRALTDLEVAPTARSNPFKAYVTISYGCDRFCSYCIVPYVRGRLQSRASSEILAETRALIDGGAKEITLLGQNVDAYGKDLGDGSRFSSLLSAAAGQQGLLRLRFATSHPKDFDEDILEVMAERADICRAINLPVQSGNDRILHEMNRGYTSEQYLALIERIRAALPDVSLTTDLIVGFPGETDEEFRDSYNLLKEARFDIVHTAAYSPREGTRAAIMERQIDDRVKAERLNEINALQSRIAKEANERYVGSCFEILADGFAPRGEGKIQGRTMSDKVVILDGDESDFGRVIAVRVTRASHWSLEGERI</sequence>
<dbReference type="CDD" id="cd01335">
    <property type="entry name" value="Radical_SAM"/>
    <property type="match status" value="1"/>
</dbReference>
<organism evidence="16 17">
    <name type="scientific">Synergistes jonesii</name>
    <dbReference type="NCBI Taxonomy" id="2754"/>
    <lineage>
        <taxon>Bacteria</taxon>
        <taxon>Thermotogati</taxon>
        <taxon>Synergistota</taxon>
        <taxon>Synergistia</taxon>
        <taxon>Synergistales</taxon>
        <taxon>Synergistaceae</taxon>
        <taxon>Synergistes</taxon>
    </lineage>
</organism>
<proteinExistence type="predicted"/>
<keyword evidence="17" id="KW-1185">Reference proteome</keyword>
<evidence type="ECO:0000256" key="9">
    <source>
        <dbReference type="ARBA" id="ARBA00033765"/>
    </source>
</evidence>
<dbReference type="NCBIfam" id="TIGR01574">
    <property type="entry name" value="miaB-methiolase"/>
    <property type="match status" value="1"/>
</dbReference>
<dbReference type="Gene3D" id="3.80.30.20">
    <property type="entry name" value="tm_1862 like domain"/>
    <property type="match status" value="1"/>
</dbReference>
<evidence type="ECO:0000256" key="8">
    <source>
        <dbReference type="ARBA" id="ARBA00023014"/>
    </source>
</evidence>
<dbReference type="PANTHER" id="PTHR43020">
    <property type="entry name" value="CDK5 REGULATORY SUBUNIT-ASSOCIATED PROTEIN 1"/>
    <property type="match status" value="1"/>
</dbReference>
<gene>
    <name evidence="16" type="ORF">EH55_13615</name>
</gene>
<dbReference type="EC" id="2.8.4.3" evidence="9"/>